<feature type="domain" description="Metalloprotease TldD/E central" evidence="4">
    <location>
        <begin position="119"/>
        <end position="226"/>
    </location>
</feature>
<feature type="domain" description="Metalloprotease TldD/E C-terminal" evidence="3">
    <location>
        <begin position="233"/>
        <end position="441"/>
    </location>
</feature>
<gene>
    <name evidence="5" type="primary">pmbA</name>
    <name evidence="5" type="ORF">JDW22_01510</name>
</gene>
<dbReference type="InterPro" id="IPR035068">
    <property type="entry name" value="TldD/PmbA_N"/>
</dbReference>
<dbReference type="InterPro" id="IPR002510">
    <property type="entry name" value="Metalloprtase-TldD/E_N"/>
</dbReference>
<evidence type="ECO:0000259" key="2">
    <source>
        <dbReference type="Pfam" id="PF01523"/>
    </source>
</evidence>
<dbReference type="Pfam" id="PF19290">
    <property type="entry name" value="PmbA_TldD_2nd"/>
    <property type="match status" value="1"/>
</dbReference>
<keyword evidence="5" id="KW-0378">Hydrolase</keyword>
<dbReference type="InterPro" id="IPR045570">
    <property type="entry name" value="Metalloprtase-TldD/E_cen_dom"/>
</dbReference>
<organism evidence="5 6">
    <name type="scientific">Kingella bonacorsii</name>
    <dbReference type="NCBI Taxonomy" id="2796361"/>
    <lineage>
        <taxon>Bacteria</taxon>
        <taxon>Pseudomonadati</taxon>
        <taxon>Pseudomonadota</taxon>
        <taxon>Betaproteobacteria</taxon>
        <taxon>Neisseriales</taxon>
        <taxon>Neisseriaceae</taxon>
        <taxon>Kingella</taxon>
    </lineage>
</organism>
<dbReference type="PANTHER" id="PTHR43421:SF1">
    <property type="entry name" value="METALLOPROTEASE PMBA"/>
    <property type="match status" value="1"/>
</dbReference>
<dbReference type="GO" id="GO:0008237">
    <property type="term" value="F:metallopeptidase activity"/>
    <property type="evidence" value="ECO:0007669"/>
    <property type="project" value="UniProtKB-KW"/>
</dbReference>
<comment type="similarity">
    <text evidence="1">Belongs to the peptidase U62 family.</text>
</comment>
<feature type="domain" description="Metalloprotease TldD/E N-terminal" evidence="2">
    <location>
        <begin position="28"/>
        <end position="92"/>
    </location>
</feature>
<accession>A0ABS1BPT5</accession>
<dbReference type="Proteomes" id="UP000614058">
    <property type="component" value="Unassembled WGS sequence"/>
</dbReference>
<dbReference type="PANTHER" id="PTHR43421">
    <property type="entry name" value="METALLOPROTEASE PMBA"/>
    <property type="match status" value="1"/>
</dbReference>
<name>A0ABS1BPT5_9NEIS</name>
<dbReference type="InterPro" id="IPR045569">
    <property type="entry name" value="Metalloprtase-TldD/E_C"/>
</dbReference>
<evidence type="ECO:0000259" key="3">
    <source>
        <dbReference type="Pfam" id="PF19289"/>
    </source>
</evidence>
<keyword evidence="5" id="KW-0482">Metalloprotease</keyword>
<dbReference type="Pfam" id="PF19289">
    <property type="entry name" value="PmbA_TldD_3rd"/>
    <property type="match status" value="1"/>
</dbReference>
<evidence type="ECO:0000259" key="4">
    <source>
        <dbReference type="Pfam" id="PF19290"/>
    </source>
</evidence>
<keyword evidence="6" id="KW-1185">Reference proteome</keyword>
<evidence type="ECO:0000313" key="5">
    <source>
        <dbReference type="EMBL" id="MBK0395295.1"/>
    </source>
</evidence>
<proteinExistence type="inferred from homology"/>
<evidence type="ECO:0000256" key="1">
    <source>
        <dbReference type="ARBA" id="ARBA00005836"/>
    </source>
</evidence>
<dbReference type="NCBIfam" id="NF008268">
    <property type="entry name" value="PRK11040.1"/>
    <property type="match status" value="1"/>
</dbReference>
<dbReference type="EMBL" id="JAEHNZ010000001">
    <property type="protein sequence ID" value="MBK0395295.1"/>
    <property type="molecule type" value="Genomic_DNA"/>
</dbReference>
<comment type="caution">
    <text evidence="5">The sequence shown here is derived from an EMBL/GenBank/DDBJ whole genome shotgun (WGS) entry which is preliminary data.</text>
</comment>
<evidence type="ECO:0000313" key="6">
    <source>
        <dbReference type="Proteomes" id="UP000614058"/>
    </source>
</evidence>
<dbReference type="Gene3D" id="3.30.2290.10">
    <property type="entry name" value="PmbA/TldD superfamily"/>
    <property type="match status" value="1"/>
</dbReference>
<dbReference type="SUPFAM" id="SSF111283">
    <property type="entry name" value="Putative modulator of DNA gyrase, PmbA/TldD"/>
    <property type="match status" value="1"/>
</dbReference>
<dbReference type="InterPro" id="IPR047657">
    <property type="entry name" value="PmbA"/>
</dbReference>
<dbReference type="RefSeq" id="WP_200521249.1">
    <property type="nucleotide sequence ID" value="NZ_JAEHNZ010000001.1"/>
</dbReference>
<sequence>MFQHTADELKQAAQAALELAKQKGATAAEVDLSESLGQNVQVRWREIEQIEYQQDQSLDITVFVGHSKGRASTADLSPQALASTVQAACDIARYTAADPFAGIADASLMATHIADLDRYHEWDLSSENAIAIAKECEEAALSADSRISNSEGASINTSLFQFVYANSHGFCQHQRGTRHSLSCSVVASDENGMERDFWYDLASDHHDLDTPAHIGRTAAERATRRLSPQTVATGNYPILFDAAVAGSLIGHIVGGLNGGALYRQSSFLQDSIGTQILPDFISLREEPHIPRALGSTYFDSEGVATQPRFVIENGIVRGYFLDSYSARKLKQTSTGNAGGAHNLYLTATENSQTALLKQMGTGLLITELMGQGVNMLTGDYSRGAAGFWVENGIIRHPVSGITIAGSLKEMLRNIVATGSDFRRNASSKIGSILISNMTVAGA</sequence>
<dbReference type="Pfam" id="PF01523">
    <property type="entry name" value="PmbA_TldD_1st"/>
    <property type="match status" value="1"/>
</dbReference>
<keyword evidence="5" id="KW-0645">Protease</keyword>
<protein>
    <submittedName>
        <fullName evidence="5">Metalloprotease PmbA</fullName>
    </submittedName>
</protein>
<reference evidence="5 6" key="1">
    <citation type="journal article" date="2021" name="Pathogens">
        <title>Isolation and Characterization of Kingella bonacorsii sp. nov., A Novel Kingella Species Detected in a Stable Periodontitis Subject.</title>
        <authorList>
            <person name="Antezack A."/>
            <person name="Boxberger M."/>
            <person name="Rolland C."/>
            <person name="Monnet-Corti V."/>
            <person name="La Scola B."/>
        </authorList>
    </citation>
    <scope>NUCLEOTIDE SEQUENCE [LARGE SCALE GENOMIC DNA]</scope>
    <source>
        <strain evidence="5 6">Marseille-Q4569</strain>
    </source>
</reference>
<dbReference type="InterPro" id="IPR036059">
    <property type="entry name" value="TldD/PmbA_sf"/>
</dbReference>